<dbReference type="PANTHER" id="PTHR21047:SF2">
    <property type="entry name" value="THYMIDINE DIPHOSPHO-4-KETO-RHAMNOSE 3,5-EPIMERASE"/>
    <property type="match status" value="1"/>
</dbReference>
<evidence type="ECO:0000256" key="4">
    <source>
        <dbReference type="ARBA" id="ARBA00019595"/>
    </source>
</evidence>
<comment type="function">
    <text evidence="2">Catalyzes the epimerization of the C3' and C5'positions of dTDP-6-deoxy-D-xylo-4-hexulose, forming dTDP-6-deoxy-L-lyxo-4-hexulose.</text>
</comment>
<evidence type="ECO:0000313" key="10">
    <source>
        <dbReference type="Proteomes" id="UP000308054"/>
    </source>
</evidence>
<dbReference type="AlphaFoldDB" id="A0A4S2GXY8"/>
<dbReference type="GO" id="GO:0008830">
    <property type="term" value="F:dTDP-4-dehydrorhamnose 3,5-epimerase activity"/>
    <property type="evidence" value="ECO:0007669"/>
    <property type="project" value="UniProtKB-EC"/>
</dbReference>
<evidence type="ECO:0000313" key="9">
    <source>
        <dbReference type="EMBL" id="TGY88090.1"/>
    </source>
</evidence>
<proteinExistence type="predicted"/>
<dbReference type="RefSeq" id="WP_135995935.1">
    <property type="nucleotide sequence ID" value="NZ_CP071057.1"/>
</dbReference>
<feature type="site" description="Participates in a stacking interaction with the thymidine ring of dTDP-4-oxo-6-deoxyglucose" evidence="8">
    <location>
        <position position="133"/>
    </location>
</feature>
<dbReference type="SUPFAM" id="SSF51182">
    <property type="entry name" value="RmlC-like cupins"/>
    <property type="match status" value="1"/>
</dbReference>
<name>A0A4S2GXY8_9PROT</name>
<dbReference type="Gene3D" id="2.60.120.10">
    <property type="entry name" value="Jelly Rolls"/>
    <property type="match status" value="1"/>
</dbReference>
<evidence type="ECO:0000256" key="6">
    <source>
        <dbReference type="ARBA" id="ARBA00031424"/>
    </source>
</evidence>
<dbReference type="PANTHER" id="PTHR21047">
    <property type="entry name" value="DTDP-6-DEOXY-D-GLUCOSE-3,5 EPIMERASE"/>
    <property type="match status" value="1"/>
</dbReference>
<protein>
    <recommendedName>
        <fullName evidence="4">dTDP-4-dehydrorhamnose 3,5-epimerase</fullName>
        <ecNumber evidence="3">5.1.3.13</ecNumber>
    </recommendedName>
    <alternativeName>
        <fullName evidence="6">Thymidine diphospho-4-keto-rhamnose 3,5-epimerase</fullName>
    </alternativeName>
    <alternativeName>
        <fullName evidence="5">dTDP-4-keto-6-deoxyglucose 3,5-epimerase</fullName>
    </alternativeName>
    <alternativeName>
        <fullName evidence="7">dTDP-6-deoxy-D-xylo-4-hexulose 3,5-epimerase</fullName>
    </alternativeName>
</protein>
<evidence type="ECO:0000256" key="5">
    <source>
        <dbReference type="ARBA" id="ARBA00029758"/>
    </source>
</evidence>
<organism evidence="9 10">
    <name type="scientific">Marinicauda algicola</name>
    <dbReference type="NCBI Taxonomy" id="2029849"/>
    <lineage>
        <taxon>Bacteria</taxon>
        <taxon>Pseudomonadati</taxon>
        <taxon>Pseudomonadota</taxon>
        <taxon>Alphaproteobacteria</taxon>
        <taxon>Maricaulales</taxon>
        <taxon>Maricaulaceae</taxon>
        <taxon>Marinicauda</taxon>
    </lineage>
</organism>
<dbReference type="GO" id="GO:0005829">
    <property type="term" value="C:cytosol"/>
    <property type="evidence" value="ECO:0007669"/>
    <property type="project" value="TreeGrafter"/>
</dbReference>
<reference evidence="9 10" key="1">
    <citation type="journal article" date="2017" name="Int. J. Syst. Evol. Microbiol.">
        <title>Marinicauda algicola sp. nov., isolated from a marine red alga Rhodosorus marinus.</title>
        <authorList>
            <person name="Jeong S.E."/>
            <person name="Jeon S.H."/>
            <person name="Chun B.H."/>
            <person name="Kim D.W."/>
            <person name="Jeon C.O."/>
        </authorList>
    </citation>
    <scope>NUCLEOTIDE SEQUENCE [LARGE SCALE GENOMIC DNA]</scope>
    <source>
        <strain evidence="9 10">JCM 31718</strain>
    </source>
</reference>
<dbReference type="EMBL" id="SRXW01000003">
    <property type="protein sequence ID" value="TGY88090.1"/>
    <property type="molecule type" value="Genomic_DNA"/>
</dbReference>
<dbReference type="GO" id="GO:0019305">
    <property type="term" value="P:dTDP-rhamnose biosynthetic process"/>
    <property type="evidence" value="ECO:0007669"/>
    <property type="project" value="TreeGrafter"/>
</dbReference>
<dbReference type="OrthoDB" id="9800680at2"/>
<evidence type="ECO:0000256" key="7">
    <source>
        <dbReference type="ARBA" id="ARBA00033311"/>
    </source>
</evidence>
<gene>
    <name evidence="9" type="ORF">E5163_09615</name>
</gene>
<evidence type="ECO:0000256" key="8">
    <source>
        <dbReference type="PIRSR" id="PIRSR600888-3"/>
    </source>
</evidence>
<sequence>MEELEVLSGEIPWRSDFGKLTVHPDDRGWLSELYRDQWPELPPLRQWNIAVNGANVLRGMHIHPLHADFIIVFEGEMLLALRDLRPDSPHYGKGGIVSLTGERLCWVLIRPGILHGFYIREKNKMVWGLSHPWDMSDEIGCRWDDPEIGLDWPDITDPLLSERDRNAGSFRALVAAYEARLR</sequence>
<evidence type="ECO:0000256" key="2">
    <source>
        <dbReference type="ARBA" id="ARBA00001997"/>
    </source>
</evidence>
<dbReference type="InterPro" id="IPR014710">
    <property type="entry name" value="RmlC-like_jellyroll"/>
</dbReference>
<dbReference type="Pfam" id="PF00908">
    <property type="entry name" value="dTDP_sugar_isom"/>
    <property type="match status" value="1"/>
</dbReference>
<accession>A0A4S2GXY8</accession>
<dbReference type="InterPro" id="IPR000888">
    <property type="entry name" value="RmlC-like"/>
</dbReference>
<dbReference type="Proteomes" id="UP000308054">
    <property type="component" value="Unassembled WGS sequence"/>
</dbReference>
<evidence type="ECO:0000256" key="3">
    <source>
        <dbReference type="ARBA" id="ARBA00012098"/>
    </source>
</evidence>
<comment type="caution">
    <text evidence="9">The sequence shown here is derived from an EMBL/GenBank/DDBJ whole genome shotgun (WGS) entry which is preliminary data.</text>
</comment>
<dbReference type="EC" id="5.1.3.13" evidence="3"/>
<evidence type="ECO:0000256" key="1">
    <source>
        <dbReference type="ARBA" id="ARBA00001298"/>
    </source>
</evidence>
<comment type="catalytic activity">
    <reaction evidence="1">
        <text>dTDP-4-dehydro-6-deoxy-alpha-D-glucose = dTDP-4-dehydro-beta-L-rhamnose</text>
        <dbReference type="Rhea" id="RHEA:16969"/>
        <dbReference type="ChEBI" id="CHEBI:57649"/>
        <dbReference type="ChEBI" id="CHEBI:62830"/>
        <dbReference type="EC" id="5.1.3.13"/>
    </reaction>
</comment>
<dbReference type="GO" id="GO:0000271">
    <property type="term" value="P:polysaccharide biosynthetic process"/>
    <property type="evidence" value="ECO:0007669"/>
    <property type="project" value="TreeGrafter"/>
</dbReference>
<dbReference type="InterPro" id="IPR011051">
    <property type="entry name" value="RmlC_Cupin_sf"/>
</dbReference>
<keyword evidence="10" id="KW-1185">Reference proteome</keyword>